<dbReference type="Proteomes" id="UP001515480">
    <property type="component" value="Unassembled WGS sequence"/>
</dbReference>
<dbReference type="InterPro" id="IPR029044">
    <property type="entry name" value="Nucleotide-diphossugar_trans"/>
</dbReference>
<dbReference type="InterPro" id="IPR002495">
    <property type="entry name" value="Glyco_trans_8"/>
</dbReference>
<evidence type="ECO:0000313" key="4">
    <source>
        <dbReference type="EMBL" id="KAL1519535.1"/>
    </source>
</evidence>
<dbReference type="CDD" id="cd03801">
    <property type="entry name" value="GT4_PimA-like"/>
    <property type="match status" value="1"/>
</dbReference>
<dbReference type="SUPFAM" id="SSF53756">
    <property type="entry name" value="UDP-Glycosyltransferase/glycogen phosphorylase"/>
    <property type="match status" value="1"/>
</dbReference>
<dbReference type="Gene3D" id="3.90.550.10">
    <property type="entry name" value="Spore Coat Polysaccharide Biosynthesis Protein SpsA, Chain A"/>
    <property type="match status" value="2"/>
</dbReference>
<name>A0AB34KAM1_PRYPA</name>
<evidence type="ECO:0000256" key="1">
    <source>
        <dbReference type="ARBA" id="ARBA00022676"/>
    </source>
</evidence>
<evidence type="ECO:0000313" key="6">
    <source>
        <dbReference type="Proteomes" id="UP001515480"/>
    </source>
</evidence>
<dbReference type="EMBL" id="JBGBPQ010000009">
    <property type="protein sequence ID" value="KAL1519535.1"/>
    <property type="molecule type" value="Genomic_DNA"/>
</dbReference>
<evidence type="ECO:0000256" key="2">
    <source>
        <dbReference type="SAM" id="MobiDB-lite"/>
    </source>
</evidence>
<dbReference type="Gene3D" id="3.40.50.2000">
    <property type="entry name" value="Glycogen Phosphorylase B"/>
    <property type="match status" value="2"/>
</dbReference>
<keyword evidence="6" id="KW-1185">Reference proteome</keyword>
<dbReference type="Pfam" id="PF01501">
    <property type="entry name" value="Glyco_transf_8"/>
    <property type="match status" value="2"/>
</dbReference>
<dbReference type="InterPro" id="IPR050587">
    <property type="entry name" value="GNT1/Glycosyltrans_8"/>
</dbReference>
<dbReference type="SUPFAM" id="SSF53448">
    <property type="entry name" value="Nucleotide-diphospho-sugar transferases"/>
    <property type="match status" value="2"/>
</dbReference>
<dbReference type="GO" id="GO:0016757">
    <property type="term" value="F:glycosyltransferase activity"/>
    <property type="evidence" value="ECO:0007669"/>
    <property type="project" value="UniProtKB-KW"/>
</dbReference>
<keyword evidence="1" id="KW-0328">Glycosyltransferase</keyword>
<reference evidence="5 6" key="1">
    <citation type="journal article" date="2024" name="Science">
        <title>Giant polyketide synthase enzymes in the biosynthesis of giant marine polyether toxins.</title>
        <authorList>
            <person name="Fallon T.R."/>
            <person name="Shende V.V."/>
            <person name="Wierzbicki I.H."/>
            <person name="Pendleton A.L."/>
            <person name="Watervoot N.F."/>
            <person name="Auber R.P."/>
            <person name="Gonzalez D.J."/>
            <person name="Wisecaver J.H."/>
            <person name="Moore B.S."/>
        </authorList>
    </citation>
    <scope>NUCLEOTIDE SEQUENCE [LARGE SCALE GENOMIC DNA]</scope>
    <source>
        <strain evidence="5 6">12B1</strain>
    </source>
</reference>
<keyword evidence="1" id="KW-0808">Transferase</keyword>
<accession>A0AB34KAM1</accession>
<dbReference type="EMBL" id="JBGBPQ010000001">
    <property type="protein sequence ID" value="KAL1530173.1"/>
    <property type="molecule type" value="Genomic_DNA"/>
</dbReference>
<sequence length="1017" mass="112842">MPEVSNANEHHDTQRVGSDASTVLEARAKPVAYVTFLEGNTDYVKGVIALARSLSMYSCSHPLVVGVAPTTTDETVSLIVREPNVVIRRIDWLELPPAIAESPIYANPQFVRNFTKLRLWELTEYAKLVYLDADTLAFANLDDMFLAPAFSAVLDNMSADEEFSADNFQVPCFTTKSSFDDGRRSYFNAGVMVFEPSADEFKQMLEKLWTRQPTRFAEQDFLNEWYRGRWNMLPTTYNWGKPNIYLCPELIGHSINVLKVVHFSGRLKPWHARSPTPADAKRLGAPTRECEALADVENPLLRETLAHWWTAYDYKTSAVNELARKKVLFVVHRYYPYQGGSEYYVHWLASEAVERGWEVTVLADVHQGDQGKIRVTSDYYLLSAEHFHMIVVHGADCSTQDELLTRLACGSVASPVLYLLIKPSESETAYAGLQHARYLGWSTSLDLAHIHRHGQGAKAVHITHGVQPSAVGTPGVWRSRLGMPPRDSGSGGRLFVSAGGFGPHKRMAELAEAFGQARREDDQLILFGYQAPHQDPEGYFARCRAVPGVTVVFGGERQQVLDALSDADLYVMNSEWEGFGLVLLEAMLNGCEWAATAGAGAADDLSEYGITYTSQKGLISTLRHFKRNSDHAEKNRQTCLHRFTVRTTVDQIEQVIDDEVSKGRGLRGMIVPLPKRMLRESAGVYFGQGKGELSASRISLSTSNSSTAPETSPNSAFVTLLCGRSDYVEGVLVLNKSLQYVRSQLPLIVAVTPEVMPADRERLVTAGCVVREVNPIVAPSPETTGTLARPEFQLCYSKFALWDWTEYSTLIYLDADAFVTQNIDGLANSLDSKTELAWVRDYGTAGAASEQQYFNAGVMVFKPSASMFRTLLLAMYRAGGTSGAFAEQDLLNRVLAHKTRELPLHFNCLVEYLGFPWVRKILEAEASDASSLMATAAPDADKQHEPTTLTLGDLLSVPEASKLPPVIHFTQPKPWRLKGHGLRDQREEPAKASEPAVRLWQACQIGSICDASEQAEA</sequence>
<gene>
    <name evidence="5" type="ORF">AB1Y20_001089</name>
    <name evidence="4" type="ORF">AB1Y20_023050</name>
</gene>
<dbReference type="AlphaFoldDB" id="A0AB34KAM1"/>
<feature type="region of interest" description="Disordered" evidence="2">
    <location>
        <begin position="1"/>
        <end position="20"/>
    </location>
</feature>
<feature type="domain" description="Glycosyl transferase family 1" evidence="3">
    <location>
        <begin position="491"/>
        <end position="602"/>
    </location>
</feature>
<comment type="caution">
    <text evidence="5">The sequence shown here is derived from an EMBL/GenBank/DDBJ whole genome shotgun (WGS) entry which is preliminary data.</text>
</comment>
<protein>
    <recommendedName>
        <fullName evidence="3">Glycosyl transferase family 1 domain-containing protein</fullName>
    </recommendedName>
</protein>
<dbReference type="Pfam" id="PF00534">
    <property type="entry name" value="Glycos_transf_1"/>
    <property type="match status" value="1"/>
</dbReference>
<evidence type="ECO:0000259" key="3">
    <source>
        <dbReference type="Pfam" id="PF00534"/>
    </source>
</evidence>
<organism evidence="5 6">
    <name type="scientific">Prymnesium parvum</name>
    <name type="common">Toxic golden alga</name>
    <dbReference type="NCBI Taxonomy" id="97485"/>
    <lineage>
        <taxon>Eukaryota</taxon>
        <taxon>Haptista</taxon>
        <taxon>Haptophyta</taxon>
        <taxon>Prymnesiophyceae</taxon>
        <taxon>Prymnesiales</taxon>
        <taxon>Prymnesiaceae</taxon>
        <taxon>Prymnesium</taxon>
    </lineage>
</organism>
<dbReference type="PANTHER" id="PTHR11183">
    <property type="entry name" value="GLYCOGENIN SUBFAMILY MEMBER"/>
    <property type="match status" value="1"/>
</dbReference>
<dbReference type="InterPro" id="IPR001296">
    <property type="entry name" value="Glyco_trans_1"/>
</dbReference>
<evidence type="ECO:0000313" key="5">
    <source>
        <dbReference type="EMBL" id="KAL1530173.1"/>
    </source>
</evidence>
<proteinExistence type="predicted"/>